<evidence type="ECO:0000259" key="1">
    <source>
        <dbReference type="Pfam" id="PF13333"/>
    </source>
</evidence>
<organism evidence="2 3">
    <name type="scientific">Bathymodiolus thermophilus thioautotrophic gill symbiont</name>
    <dbReference type="NCBI Taxonomy" id="2360"/>
    <lineage>
        <taxon>Bacteria</taxon>
        <taxon>Pseudomonadati</taxon>
        <taxon>Pseudomonadota</taxon>
        <taxon>Gammaproteobacteria</taxon>
        <taxon>sulfur-oxidizing symbionts</taxon>
    </lineage>
</organism>
<accession>A0ABN7G8E9</accession>
<dbReference type="Pfam" id="PF13333">
    <property type="entry name" value="rve_2"/>
    <property type="match status" value="1"/>
</dbReference>
<evidence type="ECO:0000313" key="3">
    <source>
        <dbReference type="Proteomes" id="UP000626656"/>
    </source>
</evidence>
<evidence type="ECO:0000313" key="2">
    <source>
        <dbReference type="EMBL" id="CAB5498024.1"/>
    </source>
</evidence>
<reference evidence="2 3" key="1">
    <citation type="submission" date="2020-05" db="EMBL/GenBank/DDBJ databases">
        <authorList>
            <person name="Petersen J."/>
            <person name="Sayavedra L."/>
        </authorList>
    </citation>
    <scope>NUCLEOTIDE SEQUENCE [LARGE SCALE GENOMIC DNA]</scope>
    <source>
        <strain evidence="2">B azoricus SOX ET2 1586I</strain>
    </source>
</reference>
<dbReference type="InterPro" id="IPR001584">
    <property type="entry name" value="Integrase_cat-core"/>
</dbReference>
<dbReference type="EMBL" id="CAHJWF010000069">
    <property type="protein sequence ID" value="CAB5498024.1"/>
    <property type="molecule type" value="Genomic_DNA"/>
</dbReference>
<dbReference type="RefSeq" id="WP_202784003.1">
    <property type="nucleotide sequence ID" value="NZ_CAHJWF010000069.1"/>
</dbReference>
<name>A0ABN7G8E9_9GAMM</name>
<gene>
    <name evidence="2" type="ORF">AZO1586I_271</name>
</gene>
<proteinExistence type="predicted"/>
<feature type="non-terminal residue" evidence="2">
    <location>
        <position position="1"/>
    </location>
</feature>
<protein>
    <recommendedName>
        <fullName evidence="1">Integrase catalytic domain-containing protein</fullName>
    </recommendedName>
</protein>
<comment type="caution">
    <text evidence="2">The sequence shown here is derived from an EMBL/GenBank/DDBJ whole genome shotgun (WGS) entry which is preliminary data.</text>
</comment>
<feature type="domain" description="Integrase catalytic" evidence="1">
    <location>
        <begin position="2"/>
        <end position="26"/>
    </location>
</feature>
<dbReference type="Proteomes" id="UP000626656">
    <property type="component" value="Unassembled WGS sequence"/>
</dbReference>
<keyword evidence="3" id="KW-1185">Reference proteome</keyword>
<sequence>ENVESYIYFYNYKRIHSVIGYITPAQKMAELKKVA</sequence>